<dbReference type="EMBL" id="JAYMRV010000018">
    <property type="protein sequence ID" value="MEM5426503.1"/>
    <property type="molecule type" value="Genomic_DNA"/>
</dbReference>
<feature type="transmembrane region" description="Helical" evidence="1">
    <location>
        <begin position="35"/>
        <end position="52"/>
    </location>
</feature>
<proteinExistence type="predicted"/>
<dbReference type="RefSeq" id="WP_342950147.1">
    <property type="nucleotide sequence ID" value="NZ_JAYMRV010000018.1"/>
</dbReference>
<evidence type="ECO:0000256" key="1">
    <source>
        <dbReference type="SAM" id="Phobius"/>
    </source>
</evidence>
<sequence>MLGTLAVGLGPLILLLVLALLTRNAYGAPYRIVRVLQITGGLAGGVAAVPLLRDMPWRRGDGPLSRLLGSIAFGAISGWLIAGLSFDLLARQTATQVRIALVPYAVTSGWKNCGYGVAFYDNALQARLTVCGPHWHLPQQPGTGTLRVTETTGRWGVVLNQVSVEAHP</sequence>
<name>A0ABU9S3T0_9BURK</name>
<reference evidence="2 3" key="1">
    <citation type="submission" date="2024-01" db="EMBL/GenBank/DDBJ databases">
        <title>The diversity of rhizobia nodulating Mimosa spp. in eleven states of Brazil covering several biomes is determined by host plant, location, and edaphic factors.</title>
        <authorList>
            <person name="Rouws L."/>
            <person name="Barauna A."/>
            <person name="Beukes C."/>
            <person name="De Faria S.M."/>
            <person name="Gross E."/>
            <person name="Dos Reis Junior F.B."/>
            <person name="Simon M."/>
            <person name="Maluk M."/>
            <person name="Odee D.W."/>
            <person name="Kenicer G."/>
            <person name="Young J.P.W."/>
            <person name="Reis V.M."/>
            <person name="Zilli J."/>
            <person name="James E.K."/>
        </authorList>
    </citation>
    <scope>NUCLEOTIDE SEQUENCE [LARGE SCALE GENOMIC DNA]</scope>
    <source>
        <strain evidence="2 3">JPY167</strain>
    </source>
</reference>
<protein>
    <submittedName>
        <fullName evidence="2">Uncharacterized protein</fullName>
    </submittedName>
</protein>
<evidence type="ECO:0000313" key="2">
    <source>
        <dbReference type="EMBL" id="MEM5426503.1"/>
    </source>
</evidence>
<organism evidence="2 3">
    <name type="scientific">Paraburkholderia ferrariae</name>
    <dbReference type="NCBI Taxonomy" id="386056"/>
    <lineage>
        <taxon>Bacteria</taxon>
        <taxon>Pseudomonadati</taxon>
        <taxon>Pseudomonadota</taxon>
        <taxon>Betaproteobacteria</taxon>
        <taxon>Burkholderiales</taxon>
        <taxon>Burkholderiaceae</taxon>
        <taxon>Paraburkholderia</taxon>
    </lineage>
</organism>
<keyword evidence="1" id="KW-1133">Transmembrane helix</keyword>
<accession>A0ABU9S3T0</accession>
<dbReference type="Proteomes" id="UP001489897">
    <property type="component" value="Unassembled WGS sequence"/>
</dbReference>
<gene>
    <name evidence="2" type="ORF">VSR73_36670</name>
</gene>
<keyword evidence="1" id="KW-0472">Membrane</keyword>
<feature type="transmembrane region" description="Helical" evidence="1">
    <location>
        <begin position="64"/>
        <end position="86"/>
    </location>
</feature>
<evidence type="ECO:0000313" key="3">
    <source>
        <dbReference type="Proteomes" id="UP001489897"/>
    </source>
</evidence>
<keyword evidence="3" id="KW-1185">Reference proteome</keyword>
<comment type="caution">
    <text evidence="2">The sequence shown here is derived from an EMBL/GenBank/DDBJ whole genome shotgun (WGS) entry which is preliminary data.</text>
</comment>
<keyword evidence="1" id="KW-0812">Transmembrane</keyword>